<dbReference type="EMBL" id="CH476738">
    <property type="protein sequence ID" value="EIE85251.1"/>
    <property type="molecule type" value="Genomic_DNA"/>
</dbReference>
<keyword evidence="2" id="KW-1185">Reference proteome</keyword>
<dbReference type="InParanoid" id="I1C9X1"/>
<gene>
    <name evidence="1" type="ORF">RO3G_09961</name>
</gene>
<protein>
    <submittedName>
        <fullName evidence="1">Uncharacterized protein</fullName>
    </submittedName>
</protein>
<dbReference type="AlphaFoldDB" id="I1C9X1"/>
<sequence length="38" mass="4591">MDWGIVIISCSMHPWNRCLRRHLYFVPEWLLGLSKLGY</sequence>
<dbReference type="VEuPathDB" id="FungiDB:RO3G_09961"/>
<evidence type="ECO:0000313" key="2">
    <source>
        <dbReference type="Proteomes" id="UP000009138"/>
    </source>
</evidence>
<name>I1C9X1_RHIO9</name>
<reference evidence="1 2" key="1">
    <citation type="journal article" date="2009" name="PLoS Genet.">
        <title>Genomic analysis of the basal lineage fungus Rhizopus oryzae reveals a whole-genome duplication.</title>
        <authorList>
            <person name="Ma L.-J."/>
            <person name="Ibrahim A.S."/>
            <person name="Skory C."/>
            <person name="Grabherr M.G."/>
            <person name="Burger G."/>
            <person name="Butler M."/>
            <person name="Elias M."/>
            <person name="Idnurm A."/>
            <person name="Lang B.F."/>
            <person name="Sone T."/>
            <person name="Abe A."/>
            <person name="Calvo S.E."/>
            <person name="Corrochano L.M."/>
            <person name="Engels R."/>
            <person name="Fu J."/>
            <person name="Hansberg W."/>
            <person name="Kim J.-M."/>
            <person name="Kodira C.D."/>
            <person name="Koehrsen M.J."/>
            <person name="Liu B."/>
            <person name="Miranda-Saavedra D."/>
            <person name="O'Leary S."/>
            <person name="Ortiz-Castellanos L."/>
            <person name="Poulter R."/>
            <person name="Rodriguez-Romero J."/>
            <person name="Ruiz-Herrera J."/>
            <person name="Shen Y.-Q."/>
            <person name="Zeng Q."/>
            <person name="Galagan J."/>
            <person name="Birren B.W."/>
            <person name="Cuomo C.A."/>
            <person name="Wickes B.L."/>
        </authorList>
    </citation>
    <scope>NUCLEOTIDE SEQUENCE [LARGE SCALE GENOMIC DNA]</scope>
    <source>
        <strain evidence="2">RA 99-880 / ATCC MYA-4621 / FGSC 9543 / NRRL 43880</strain>
    </source>
</reference>
<dbReference type="RefSeq" id="XP_067520647.1">
    <property type="nucleotide sequence ID" value="XM_067664546.1"/>
</dbReference>
<evidence type="ECO:0000313" key="1">
    <source>
        <dbReference type="EMBL" id="EIE85251.1"/>
    </source>
</evidence>
<dbReference type="GeneID" id="93616927"/>
<accession>I1C9X1</accession>
<organism evidence="1 2">
    <name type="scientific">Rhizopus delemar (strain RA 99-880 / ATCC MYA-4621 / FGSC 9543 / NRRL 43880)</name>
    <name type="common">Mucormycosis agent</name>
    <name type="synonym">Rhizopus arrhizus var. delemar</name>
    <dbReference type="NCBI Taxonomy" id="246409"/>
    <lineage>
        <taxon>Eukaryota</taxon>
        <taxon>Fungi</taxon>
        <taxon>Fungi incertae sedis</taxon>
        <taxon>Mucoromycota</taxon>
        <taxon>Mucoromycotina</taxon>
        <taxon>Mucoromycetes</taxon>
        <taxon>Mucorales</taxon>
        <taxon>Mucorineae</taxon>
        <taxon>Rhizopodaceae</taxon>
        <taxon>Rhizopus</taxon>
    </lineage>
</organism>
<dbReference type="Proteomes" id="UP000009138">
    <property type="component" value="Unassembled WGS sequence"/>
</dbReference>
<proteinExistence type="predicted"/>